<evidence type="ECO:0000256" key="3">
    <source>
        <dbReference type="ARBA" id="ARBA00022448"/>
    </source>
</evidence>
<dbReference type="InterPro" id="IPR001873">
    <property type="entry name" value="ENaC"/>
</dbReference>
<evidence type="ECO:0000256" key="8">
    <source>
        <dbReference type="ARBA" id="ARBA00023065"/>
    </source>
</evidence>
<organism evidence="14 15">
    <name type="scientific">Caerostris extrusa</name>
    <name type="common">Bark spider</name>
    <name type="synonym">Caerostris bankana</name>
    <dbReference type="NCBI Taxonomy" id="172846"/>
    <lineage>
        <taxon>Eukaryota</taxon>
        <taxon>Metazoa</taxon>
        <taxon>Ecdysozoa</taxon>
        <taxon>Arthropoda</taxon>
        <taxon>Chelicerata</taxon>
        <taxon>Arachnida</taxon>
        <taxon>Araneae</taxon>
        <taxon>Araneomorphae</taxon>
        <taxon>Entelegynae</taxon>
        <taxon>Araneoidea</taxon>
        <taxon>Araneidae</taxon>
        <taxon>Caerostris</taxon>
    </lineage>
</organism>
<keyword evidence="7" id="KW-0915">Sodium</keyword>
<evidence type="ECO:0000256" key="1">
    <source>
        <dbReference type="ARBA" id="ARBA00004141"/>
    </source>
</evidence>
<evidence type="ECO:0000313" key="15">
    <source>
        <dbReference type="Proteomes" id="UP001054945"/>
    </source>
</evidence>
<evidence type="ECO:0000256" key="12">
    <source>
        <dbReference type="RuleBase" id="RU000679"/>
    </source>
</evidence>
<evidence type="ECO:0000256" key="7">
    <source>
        <dbReference type="ARBA" id="ARBA00023053"/>
    </source>
</evidence>
<protein>
    <submittedName>
        <fullName evidence="14">Uncharacterized protein</fullName>
    </submittedName>
</protein>
<dbReference type="Pfam" id="PF00858">
    <property type="entry name" value="ASC"/>
    <property type="match status" value="1"/>
</dbReference>
<keyword evidence="10 12" id="KW-0739">Sodium transport</keyword>
<reference evidence="14 15" key="1">
    <citation type="submission" date="2021-06" db="EMBL/GenBank/DDBJ databases">
        <title>Caerostris extrusa draft genome.</title>
        <authorList>
            <person name="Kono N."/>
            <person name="Arakawa K."/>
        </authorList>
    </citation>
    <scope>NUCLEOTIDE SEQUENCE [LARGE SCALE GENOMIC DNA]</scope>
</reference>
<comment type="caution">
    <text evidence="14">The sequence shown here is derived from an EMBL/GenBank/DDBJ whole genome shotgun (WGS) entry which is preliminary data.</text>
</comment>
<evidence type="ECO:0000256" key="2">
    <source>
        <dbReference type="ARBA" id="ARBA00007193"/>
    </source>
</evidence>
<keyword evidence="9 13" id="KW-0472">Membrane</keyword>
<feature type="transmembrane region" description="Helical" evidence="13">
    <location>
        <begin position="64"/>
        <end position="85"/>
    </location>
</feature>
<keyword evidence="4 12" id="KW-0894">Sodium channel</keyword>
<keyword evidence="5 12" id="KW-0812">Transmembrane</keyword>
<evidence type="ECO:0000256" key="5">
    <source>
        <dbReference type="ARBA" id="ARBA00022692"/>
    </source>
</evidence>
<accession>A0AAV4MAQ2</accession>
<name>A0AAV4MAQ2_CAEEX</name>
<sequence>MTKEISTFSMFKELDEVNREPQGFHDKNGDVNNGLKSTMEDIFKNSSIYAVAKIGQSRNNFRRIMWLLVLIIGFLGCGLQVYRFFNLYFKYPIIVNLESQNSIDIKYLDNMQAHNLSEDMLFDRNYSKISVNESEELDVQIKNLLGTVRSMVNTVPPNTLNAFKA</sequence>
<dbReference type="GO" id="GO:0005272">
    <property type="term" value="F:sodium channel activity"/>
    <property type="evidence" value="ECO:0007669"/>
    <property type="project" value="UniProtKB-KW"/>
</dbReference>
<keyword evidence="8 12" id="KW-0406">Ion transport</keyword>
<evidence type="ECO:0000256" key="9">
    <source>
        <dbReference type="ARBA" id="ARBA00023136"/>
    </source>
</evidence>
<evidence type="ECO:0000256" key="13">
    <source>
        <dbReference type="SAM" id="Phobius"/>
    </source>
</evidence>
<gene>
    <name evidence="14" type="primary">AVEN_25421_1</name>
    <name evidence="14" type="ORF">CEXT_253691</name>
</gene>
<dbReference type="EMBL" id="BPLR01002053">
    <property type="protein sequence ID" value="GIX69459.1"/>
    <property type="molecule type" value="Genomic_DNA"/>
</dbReference>
<dbReference type="GO" id="GO:0016020">
    <property type="term" value="C:membrane"/>
    <property type="evidence" value="ECO:0007669"/>
    <property type="project" value="UniProtKB-SubCell"/>
</dbReference>
<keyword evidence="6 13" id="KW-1133">Transmembrane helix</keyword>
<evidence type="ECO:0000256" key="10">
    <source>
        <dbReference type="ARBA" id="ARBA00023201"/>
    </source>
</evidence>
<dbReference type="AlphaFoldDB" id="A0AAV4MAQ2"/>
<keyword evidence="11 12" id="KW-0407">Ion channel</keyword>
<comment type="similarity">
    <text evidence="2 12">Belongs to the amiloride-sensitive sodium channel (TC 1.A.6) family.</text>
</comment>
<comment type="subcellular location">
    <subcellularLocation>
        <location evidence="1">Membrane</location>
        <topology evidence="1">Multi-pass membrane protein</topology>
    </subcellularLocation>
</comment>
<keyword evidence="15" id="KW-1185">Reference proteome</keyword>
<evidence type="ECO:0000256" key="6">
    <source>
        <dbReference type="ARBA" id="ARBA00022989"/>
    </source>
</evidence>
<keyword evidence="3 12" id="KW-0813">Transport</keyword>
<evidence type="ECO:0000313" key="14">
    <source>
        <dbReference type="EMBL" id="GIX69459.1"/>
    </source>
</evidence>
<dbReference type="Proteomes" id="UP001054945">
    <property type="component" value="Unassembled WGS sequence"/>
</dbReference>
<proteinExistence type="inferred from homology"/>
<evidence type="ECO:0000256" key="11">
    <source>
        <dbReference type="ARBA" id="ARBA00023303"/>
    </source>
</evidence>
<evidence type="ECO:0000256" key="4">
    <source>
        <dbReference type="ARBA" id="ARBA00022461"/>
    </source>
</evidence>